<accession>A0A940S2C2</accession>
<proteinExistence type="predicted"/>
<gene>
    <name evidence="2" type="ORF">J5474_05080</name>
</gene>
<organism evidence="2 3">
    <name type="scientific">Sagittula salina</name>
    <dbReference type="NCBI Taxonomy" id="2820268"/>
    <lineage>
        <taxon>Bacteria</taxon>
        <taxon>Pseudomonadati</taxon>
        <taxon>Pseudomonadota</taxon>
        <taxon>Alphaproteobacteria</taxon>
        <taxon>Rhodobacterales</taxon>
        <taxon>Roseobacteraceae</taxon>
        <taxon>Sagittula</taxon>
    </lineage>
</organism>
<comment type="caution">
    <text evidence="2">The sequence shown here is derived from an EMBL/GenBank/DDBJ whole genome shotgun (WGS) entry which is preliminary data.</text>
</comment>
<dbReference type="Proteomes" id="UP000675940">
    <property type="component" value="Unassembled WGS sequence"/>
</dbReference>
<protein>
    <submittedName>
        <fullName evidence="2">Uncharacterized protein</fullName>
    </submittedName>
</protein>
<feature type="compositionally biased region" description="Basic and acidic residues" evidence="1">
    <location>
        <begin position="39"/>
        <end position="88"/>
    </location>
</feature>
<feature type="compositionally biased region" description="Acidic residues" evidence="1">
    <location>
        <begin position="147"/>
        <end position="157"/>
    </location>
</feature>
<evidence type="ECO:0000313" key="2">
    <source>
        <dbReference type="EMBL" id="MBP0481864.1"/>
    </source>
</evidence>
<name>A0A940S2C2_9RHOB</name>
<evidence type="ECO:0000313" key="3">
    <source>
        <dbReference type="Proteomes" id="UP000675940"/>
    </source>
</evidence>
<keyword evidence="3" id="KW-1185">Reference proteome</keyword>
<feature type="region of interest" description="Disordered" evidence="1">
    <location>
        <begin position="1"/>
        <end position="162"/>
    </location>
</feature>
<reference evidence="2" key="1">
    <citation type="submission" date="2021-03" db="EMBL/GenBank/DDBJ databases">
        <title>Sagittula salina sp. nov. strain M10.9X isolated from the marine waste.</title>
        <authorList>
            <person name="Satari L."/>
            <person name="Molina-Menor E."/>
            <person name="Vidal-Verdu A."/>
            <person name="Pascual J."/>
            <person name="Pereto J."/>
            <person name="Porcar M."/>
        </authorList>
    </citation>
    <scope>NUCLEOTIDE SEQUENCE</scope>
    <source>
        <strain evidence="2">M10.9X</strain>
    </source>
</reference>
<dbReference type="EMBL" id="JAGISH010000002">
    <property type="protein sequence ID" value="MBP0481864.1"/>
    <property type="molecule type" value="Genomic_DNA"/>
</dbReference>
<dbReference type="AlphaFoldDB" id="A0A940S2C2"/>
<sequence length="191" mass="20196">MMRAFSSFGPKLAEPHAAFSSGCGARGDDFGDLQTGETGGRDFFGKGEDDCHDRPWDTTDGHGCGARDDVPEADNCDKDTADETRTEDQPADDTPPCDLPEEDPSAASKDDICEEDNTPSGDLPVCALPGDARPEAPHANGIIAETPDLDDDAEQDGQDSIAGLPLIDLPEEATDEAEDTLDWADMADALI</sequence>
<evidence type="ECO:0000256" key="1">
    <source>
        <dbReference type="SAM" id="MobiDB-lite"/>
    </source>
</evidence>